<dbReference type="KEGG" id="vg:40088259"/>
<keyword evidence="5" id="KW-1185">Reference proteome</keyword>
<dbReference type="InterPro" id="IPR002833">
    <property type="entry name" value="PTH2"/>
</dbReference>
<dbReference type="InterPro" id="IPR023476">
    <property type="entry name" value="Pep_tRNA_hydro_II_dom_sf"/>
</dbReference>
<dbReference type="GO" id="GO:0004045">
    <property type="term" value="F:peptidyl-tRNA hydrolase activity"/>
    <property type="evidence" value="ECO:0007669"/>
    <property type="project" value="UniProtKB-EC"/>
</dbReference>
<accession>A0A2L0UZS9</accession>
<dbReference type="Gene3D" id="3.40.1490.10">
    <property type="entry name" value="Bit1"/>
    <property type="match status" value="1"/>
</dbReference>
<dbReference type="RefSeq" id="YP_009611921.1">
    <property type="nucleotide sequence ID" value="NC_042013.1"/>
</dbReference>
<proteinExistence type="predicted"/>
<keyword evidence="2" id="KW-0378">Hydrolase</keyword>
<organism evidence="4 5">
    <name type="scientific">Agrobacterium phage Atu_ph07</name>
    <dbReference type="NCBI Taxonomy" id="2024264"/>
    <lineage>
        <taxon>Viruses</taxon>
        <taxon>Duplodnaviria</taxon>
        <taxon>Heunggongvirae</taxon>
        <taxon>Uroviricota</taxon>
        <taxon>Caudoviricetes</taxon>
        <taxon>Polybotosvirus</taxon>
        <taxon>Polybotosvirus Atuph07</taxon>
    </lineage>
</organism>
<evidence type="ECO:0000313" key="5">
    <source>
        <dbReference type="Proteomes" id="UP000223025"/>
    </source>
</evidence>
<sequence>MTAGKLASQACHASKNCLLKAYAQDRNLALTYQGKDFIGTQIILKAKNENAILRAYEEALSQGLIANLVIDSGHVMLPHFDGNPIITAVGIGPCTKEQAHNITKRFGVVR</sequence>
<comment type="catalytic activity">
    <reaction evidence="3">
        <text>an N-acyl-L-alpha-aminoacyl-tRNA + H2O = an N-acyl-L-amino acid + a tRNA + H(+)</text>
        <dbReference type="Rhea" id="RHEA:54448"/>
        <dbReference type="Rhea" id="RHEA-COMP:10123"/>
        <dbReference type="Rhea" id="RHEA-COMP:13883"/>
        <dbReference type="ChEBI" id="CHEBI:15377"/>
        <dbReference type="ChEBI" id="CHEBI:15378"/>
        <dbReference type="ChEBI" id="CHEBI:59874"/>
        <dbReference type="ChEBI" id="CHEBI:78442"/>
        <dbReference type="ChEBI" id="CHEBI:138191"/>
        <dbReference type="EC" id="3.1.1.29"/>
    </reaction>
</comment>
<dbReference type="SUPFAM" id="SSF102462">
    <property type="entry name" value="Peptidyl-tRNA hydrolase II"/>
    <property type="match status" value="1"/>
</dbReference>
<dbReference type="Proteomes" id="UP000223025">
    <property type="component" value="Segment"/>
</dbReference>
<name>A0A2L0UZS9_9CAUD</name>
<evidence type="ECO:0000256" key="3">
    <source>
        <dbReference type="ARBA" id="ARBA00048707"/>
    </source>
</evidence>
<dbReference type="EC" id="3.1.1.29" evidence="1"/>
<evidence type="ECO:0000256" key="2">
    <source>
        <dbReference type="ARBA" id="ARBA00022801"/>
    </source>
</evidence>
<dbReference type="EMBL" id="MF403008">
    <property type="protein sequence ID" value="AUZ95035.1"/>
    <property type="molecule type" value="Genomic_DNA"/>
</dbReference>
<protein>
    <recommendedName>
        <fullName evidence="1">peptidyl-tRNA hydrolase</fullName>
        <ecNumber evidence="1">3.1.1.29</ecNumber>
    </recommendedName>
</protein>
<reference evidence="4 5" key="1">
    <citation type="submission" date="2017-06" db="EMBL/GenBank/DDBJ databases">
        <authorList>
            <person name="Kim H.J."/>
            <person name="Triplett B.A."/>
        </authorList>
    </citation>
    <scope>NUCLEOTIDE SEQUENCE [LARGE SCALE GENOMIC DNA]</scope>
</reference>
<evidence type="ECO:0000256" key="1">
    <source>
        <dbReference type="ARBA" id="ARBA00013260"/>
    </source>
</evidence>
<evidence type="ECO:0000313" key="4">
    <source>
        <dbReference type="EMBL" id="AUZ95035.1"/>
    </source>
</evidence>
<dbReference type="Pfam" id="PF01981">
    <property type="entry name" value="PTH2"/>
    <property type="match status" value="1"/>
</dbReference>
<dbReference type="GeneID" id="40088259"/>